<feature type="transmembrane region" description="Helical" evidence="9">
    <location>
        <begin position="12"/>
        <end position="29"/>
    </location>
</feature>
<evidence type="ECO:0000256" key="7">
    <source>
        <dbReference type="ARBA" id="ARBA00022989"/>
    </source>
</evidence>
<comment type="subcellular location">
    <subcellularLocation>
        <location evidence="1">Cell membrane</location>
        <topology evidence="1">Multi-pass membrane protein</topology>
    </subcellularLocation>
</comment>
<keyword evidence="2" id="KW-0813">Transport</keyword>
<keyword evidence="12" id="KW-1185">Reference proteome</keyword>
<dbReference type="PIRSF" id="PIRSF006304">
    <property type="entry name" value="GatC"/>
    <property type="match status" value="1"/>
</dbReference>
<feature type="transmembrane region" description="Helical" evidence="9">
    <location>
        <begin position="400"/>
        <end position="421"/>
    </location>
</feature>
<feature type="transmembrane region" description="Helical" evidence="9">
    <location>
        <begin position="136"/>
        <end position="161"/>
    </location>
</feature>
<protein>
    <submittedName>
        <fullName evidence="11">PTS system, galactitol-specific IIC component</fullName>
    </submittedName>
</protein>
<feature type="transmembrane region" description="Helical" evidence="9">
    <location>
        <begin position="364"/>
        <end position="388"/>
    </location>
</feature>
<evidence type="ECO:0000259" key="10">
    <source>
        <dbReference type="PROSITE" id="PS51104"/>
    </source>
</evidence>
<evidence type="ECO:0000313" key="11">
    <source>
        <dbReference type="EMBL" id="MEO1768970.1"/>
    </source>
</evidence>
<evidence type="ECO:0000313" key="12">
    <source>
        <dbReference type="Proteomes" id="UP000664357"/>
    </source>
</evidence>
<feature type="transmembrane region" description="Helical" evidence="9">
    <location>
        <begin position="95"/>
        <end position="115"/>
    </location>
</feature>
<feature type="transmembrane region" description="Helical" evidence="9">
    <location>
        <begin position="427"/>
        <end position="443"/>
    </location>
</feature>
<keyword evidence="8 9" id="KW-0472">Membrane</keyword>
<evidence type="ECO:0000256" key="1">
    <source>
        <dbReference type="ARBA" id="ARBA00004651"/>
    </source>
</evidence>
<name>A0ABV0EK17_9ENTE</name>
<dbReference type="RefSeq" id="WP_207700727.1">
    <property type="nucleotide sequence ID" value="NZ_JAFREL020000001.1"/>
</dbReference>
<accession>A0ABV0EK17</accession>
<reference evidence="11 12" key="1">
    <citation type="submission" date="2021-03" db="EMBL/GenBank/DDBJ databases">
        <authorList>
            <person name="Gilmore M.S."/>
            <person name="Schwartzman J."/>
            <person name="Van Tyne D."/>
            <person name="Martin M."/>
            <person name="Earl A.M."/>
            <person name="Manson A.L."/>
            <person name="Straub T."/>
            <person name="Salamzade R."/>
            <person name="Saavedra J."/>
            <person name="Lebreton F."/>
            <person name="Prichula J."/>
            <person name="Schaufler K."/>
            <person name="Gaca A."/>
            <person name="Sgardioli B."/>
            <person name="Wagenaar J."/>
            <person name="Strong T."/>
        </authorList>
    </citation>
    <scope>NUCLEOTIDE SEQUENCE [LARGE SCALE GENOMIC DNA]</scope>
    <source>
        <strain evidence="11 12">665A</strain>
    </source>
</reference>
<feature type="transmembrane region" description="Helical" evidence="9">
    <location>
        <begin position="220"/>
        <end position="241"/>
    </location>
</feature>
<reference evidence="11 12" key="2">
    <citation type="submission" date="2024-02" db="EMBL/GenBank/DDBJ databases">
        <title>The Genome Sequence of Enterococcus sp. DIV0159.</title>
        <authorList>
            <person name="Earl A."/>
            <person name="Manson A."/>
            <person name="Gilmore M."/>
            <person name="Sanders J."/>
            <person name="Shea T."/>
            <person name="Howe W."/>
            <person name="Livny J."/>
            <person name="Cuomo C."/>
            <person name="Neafsey D."/>
            <person name="Birren B."/>
        </authorList>
    </citation>
    <scope>NUCLEOTIDE SEQUENCE [LARGE SCALE GENOMIC DNA]</scope>
    <source>
        <strain evidence="11 12">665A</strain>
    </source>
</reference>
<evidence type="ECO:0000256" key="5">
    <source>
        <dbReference type="ARBA" id="ARBA00022683"/>
    </source>
</evidence>
<dbReference type="InterPro" id="IPR004703">
    <property type="entry name" value="PTS_sugar-sp_permease"/>
</dbReference>
<dbReference type="InterPro" id="IPR013853">
    <property type="entry name" value="EIIC-GAT"/>
</dbReference>
<dbReference type="Pfam" id="PF03611">
    <property type="entry name" value="EIIC-GAT"/>
    <property type="match status" value="1"/>
</dbReference>
<proteinExistence type="predicted"/>
<dbReference type="Proteomes" id="UP000664357">
    <property type="component" value="Unassembled WGS sequence"/>
</dbReference>
<evidence type="ECO:0000256" key="8">
    <source>
        <dbReference type="ARBA" id="ARBA00023136"/>
    </source>
</evidence>
<keyword evidence="6 9" id="KW-0812">Transmembrane</keyword>
<keyword evidence="5" id="KW-0598">Phosphotransferase system</keyword>
<evidence type="ECO:0000256" key="9">
    <source>
        <dbReference type="SAM" id="Phobius"/>
    </source>
</evidence>
<evidence type="ECO:0000256" key="6">
    <source>
        <dbReference type="ARBA" id="ARBA00022692"/>
    </source>
</evidence>
<evidence type="ECO:0000256" key="2">
    <source>
        <dbReference type="ARBA" id="ARBA00022448"/>
    </source>
</evidence>
<sequence>MLQVLSNIMDAFGASIVVPFVIFIIAMFLKVKPKRAFQAALNAGIGLTGFNMLIGAYTPIVTPVVNRMVEHTGVNLRILDTGWQATSVVAYSTQVGMIFLGVGLLIQVLLFLLKFTNIFMASDLWNNYSFMLWGSMLYIVTSNLILSIGLMILANLFTLLFTEVLAKRWSNYYGYPGTTIAAPHDVTQVPYAIVMDWILNKLGANKIKWNPENVQKRLGFLGEPVTLGLVLGLLLGLAGNFMRLSDLAAWGEIASVGIATAAIMAIFPKIAGIFASAFTSITDATKKSAKSSGKGREWYLAINDAAGYGEPATLLTGLLLIPIILILAIALPGNETLPMVDLIAIPYIIQPIIAISKGNIFKSLISGTIILSVNLYIITAVAPIFTEVAKSVGVSIPEGALLIASFVVLGNYFLGSLFLIFLTQNPLFIGLTVVVYVLLFILVKTKKESITDYLERAGELKEAEKLDAKQEI</sequence>
<gene>
    <name evidence="11" type="ORF">JZO67_000909</name>
</gene>
<dbReference type="PROSITE" id="PS51104">
    <property type="entry name" value="PTS_EIIC_TYPE_2"/>
    <property type="match status" value="1"/>
</dbReference>
<keyword evidence="3" id="KW-1003">Cell membrane</keyword>
<dbReference type="PANTHER" id="PTHR37324:SF2">
    <property type="entry name" value="PTS SYSTEM GALACTITOL-SPECIFIC EIIC COMPONENT"/>
    <property type="match status" value="1"/>
</dbReference>
<evidence type="ECO:0000256" key="4">
    <source>
        <dbReference type="ARBA" id="ARBA00022597"/>
    </source>
</evidence>
<comment type="caution">
    <text evidence="11">The sequence shown here is derived from an EMBL/GenBank/DDBJ whole genome shotgun (WGS) entry which is preliminary data.</text>
</comment>
<evidence type="ECO:0000256" key="3">
    <source>
        <dbReference type="ARBA" id="ARBA00022475"/>
    </source>
</evidence>
<feature type="transmembrane region" description="Helical" evidence="9">
    <location>
        <begin position="41"/>
        <end position="60"/>
    </location>
</feature>
<feature type="domain" description="PTS EIIC type-2" evidence="10">
    <location>
        <begin position="6"/>
        <end position="446"/>
    </location>
</feature>
<dbReference type="EMBL" id="JAFREL020000001">
    <property type="protein sequence ID" value="MEO1768970.1"/>
    <property type="molecule type" value="Genomic_DNA"/>
</dbReference>
<dbReference type="InterPro" id="IPR013014">
    <property type="entry name" value="PTS_EIIC_2"/>
</dbReference>
<feature type="transmembrane region" description="Helical" evidence="9">
    <location>
        <begin position="247"/>
        <end position="267"/>
    </location>
</feature>
<feature type="transmembrane region" description="Helical" evidence="9">
    <location>
        <begin position="312"/>
        <end position="331"/>
    </location>
</feature>
<organism evidence="11 12">
    <name type="scientific">Candidatus Enterococcus ferrettii</name>
    <dbReference type="NCBI Taxonomy" id="2815324"/>
    <lineage>
        <taxon>Bacteria</taxon>
        <taxon>Bacillati</taxon>
        <taxon>Bacillota</taxon>
        <taxon>Bacilli</taxon>
        <taxon>Lactobacillales</taxon>
        <taxon>Enterococcaceae</taxon>
        <taxon>Enterococcus</taxon>
    </lineage>
</organism>
<keyword evidence="7 9" id="KW-1133">Transmembrane helix</keyword>
<dbReference type="PANTHER" id="PTHR37324">
    <property type="entry name" value="PTS SYSTEM GALACTITOL-SPECIFIC EIIC COMPONENT"/>
    <property type="match status" value="1"/>
</dbReference>
<keyword evidence="4" id="KW-0762">Sugar transport</keyword>